<protein>
    <submittedName>
        <fullName evidence="1">Uncharacterized protein</fullName>
    </submittedName>
</protein>
<organism evidence="1 2">
    <name type="scientific">Oxalobacter paraformigenes</name>
    <dbReference type="NCBI Taxonomy" id="556268"/>
    <lineage>
        <taxon>Bacteria</taxon>
        <taxon>Pseudomonadati</taxon>
        <taxon>Pseudomonadota</taxon>
        <taxon>Betaproteobacteria</taxon>
        <taxon>Burkholderiales</taxon>
        <taxon>Oxalobacteraceae</taxon>
        <taxon>Oxalobacter</taxon>
    </lineage>
</organism>
<evidence type="ECO:0000313" key="1">
    <source>
        <dbReference type="EMBL" id="EQM95140.1"/>
    </source>
</evidence>
<gene>
    <name evidence="1" type="ORF">OFAG_02303</name>
</gene>
<accession>T5LQC2</accession>
<evidence type="ECO:0000313" key="2">
    <source>
        <dbReference type="Proteomes" id="UP000003973"/>
    </source>
</evidence>
<dbReference type="HOGENOM" id="CLU_1794575_0_0_4"/>
<dbReference type="AlphaFoldDB" id="T5LQC2"/>
<dbReference type="EMBL" id="ACDP02000026">
    <property type="protein sequence ID" value="EQM95140.1"/>
    <property type="molecule type" value="Genomic_DNA"/>
</dbReference>
<name>T5LQC2_9BURK</name>
<sequence length="144" mass="16239">MTLKEAVTDTILYDSCLILLKRMGYAFLISGYVCSGIVRLPKPSGLLKKSNRVAQGVEEMPQGLMKTGMVAVWRKPAKAAYPVSLSLCRFFPCKDCPERTVWRGYRDRRPSLEKAVSKGKCGRSIPTRLRACWRGSFSRTLFLN</sequence>
<comment type="caution">
    <text evidence="1">The sequence shown here is derived from an EMBL/GenBank/DDBJ whole genome shotgun (WGS) entry which is preliminary data.</text>
</comment>
<proteinExistence type="predicted"/>
<dbReference type="Proteomes" id="UP000003973">
    <property type="component" value="Unassembled WGS sequence"/>
</dbReference>
<reference evidence="1" key="1">
    <citation type="submission" date="2011-10" db="EMBL/GenBank/DDBJ databases">
        <title>The Genome Sequence of Oxalobacter formigenes HOxBLS.</title>
        <authorList>
            <consortium name="The Broad Institute Genome Sequencing Platform"/>
            <person name="Earl A."/>
            <person name="Ward D."/>
            <person name="Feldgarden M."/>
            <person name="Gevers D."/>
            <person name="Allison M.J."/>
            <person name="Humphrey S."/>
            <person name="Young S.K."/>
            <person name="Zeng Q."/>
            <person name="Gargeya S."/>
            <person name="Fitzgerald M."/>
            <person name="Haas B."/>
            <person name="Abouelleil A."/>
            <person name="Alvarado L."/>
            <person name="Arachchi H.M."/>
            <person name="Berlin A."/>
            <person name="Brown A."/>
            <person name="Chapman S.B."/>
            <person name="Chen Z."/>
            <person name="Dunbar C."/>
            <person name="Freedman E."/>
            <person name="Gearin G."/>
            <person name="Goldberg J."/>
            <person name="Griggs A."/>
            <person name="Gujja S."/>
            <person name="Heiman D."/>
            <person name="Howarth C."/>
            <person name="Larson L."/>
            <person name="Lui A."/>
            <person name="MacDonald P.J.P."/>
            <person name="Montmayeur A."/>
            <person name="Murphy C."/>
            <person name="Neiman D."/>
            <person name="Pearson M."/>
            <person name="Priest M."/>
            <person name="Roberts A."/>
            <person name="Saif S."/>
            <person name="Shea T."/>
            <person name="Shenoy N."/>
            <person name="Sisk P."/>
            <person name="Stolte C."/>
            <person name="Sykes S."/>
            <person name="Wortman J."/>
            <person name="Nusbaum C."/>
            <person name="Birren B."/>
        </authorList>
    </citation>
    <scope>NUCLEOTIDE SEQUENCE [LARGE SCALE GENOMIC DNA]</scope>
    <source>
        <strain evidence="1">HOxBLS</strain>
    </source>
</reference>
<keyword evidence="2" id="KW-1185">Reference proteome</keyword>